<dbReference type="AlphaFoldDB" id="A6G6T8"/>
<evidence type="ECO:0000313" key="1">
    <source>
        <dbReference type="EMBL" id="EDM78391.1"/>
    </source>
</evidence>
<keyword evidence="2" id="KW-1185">Reference proteome</keyword>
<dbReference type="STRING" id="391625.PPSIR1_06066"/>
<accession>A6G6T8</accession>
<proteinExistence type="predicted"/>
<protein>
    <submittedName>
        <fullName evidence="1">Uncharacterized protein</fullName>
    </submittedName>
</protein>
<dbReference type="Proteomes" id="UP000005801">
    <property type="component" value="Unassembled WGS sequence"/>
</dbReference>
<name>A6G6T8_9BACT</name>
<sequence length="186" mass="20228">MRPLDVFEAPVPDDVSAQERFVEADTPLRVVWRSRLDGRLEVAQEQVRIQRLVGLGVAQADVVALVRDAWPNLVARLPQASKLEGWVQVATRWVSSQLRANGLEPSQFLMGERGADLVAARFVLHAAHNGEAPGNLGKAEFLELAKAAWSQAWHDLVVGGKGLDVVEMARGGTPKRPTTAGLSLDL</sequence>
<organism evidence="1 2">
    <name type="scientific">Plesiocystis pacifica SIR-1</name>
    <dbReference type="NCBI Taxonomy" id="391625"/>
    <lineage>
        <taxon>Bacteria</taxon>
        <taxon>Pseudomonadati</taxon>
        <taxon>Myxococcota</taxon>
        <taxon>Polyangia</taxon>
        <taxon>Nannocystales</taxon>
        <taxon>Nannocystaceae</taxon>
        <taxon>Plesiocystis</taxon>
    </lineage>
</organism>
<dbReference type="RefSeq" id="WP_006972434.1">
    <property type="nucleotide sequence ID" value="NZ_ABCS01000031.1"/>
</dbReference>
<comment type="caution">
    <text evidence="1">The sequence shown here is derived from an EMBL/GenBank/DDBJ whole genome shotgun (WGS) entry which is preliminary data.</text>
</comment>
<dbReference type="EMBL" id="ABCS01000031">
    <property type="protein sequence ID" value="EDM78391.1"/>
    <property type="molecule type" value="Genomic_DNA"/>
</dbReference>
<gene>
    <name evidence="1" type="ORF">PPSIR1_06066</name>
</gene>
<evidence type="ECO:0000313" key="2">
    <source>
        <dbReference type="Proteomes" id="UP000005801"/>
    </source>
</evidence>
<reference evidence="1 2" key="1">
    <citation type="submission" date="2007-06" db="EMBL/GenBank/DDBJ databases">
        <authorList>
            <person name="Shimkets L."/>
            <person name="Ferriera S."/>
            <person name="Johnson J."/>
            <person name="Kravitz S."/>
            <person name="Beeson K."/>
            <person name="Sutton G."/>
            <person name="Rogers Y.-H."/>
            <person name="Friedman R."/>
            <person name="Frazier M."/>
            <person name="Venter J.C."/>
        </authorList>
    </citation>
    <scope>NUCLEOTIDE SEQUENCE [LARGE SCALE GENOMIC DNA]</scope>
    <source>
        <strain evidence="1 2">SIR-1</strain>
    </source>
</reference>